<evidence type="ECO:0000259" key="1">
    <source>
        <dbReference type="Pfam" id="PF00646"/>
    </source>
</evidence>
<dbReference type="AlphaFoldDB" id="A0A9K3MWN8"/>
<dbReference type="Gene3D" id="1.20.1280.50">
    <property type="match status" value="1"/>
</dbReference>
<keyword evidence="4" id="KW-1185">Reference proteome</keyword>
<gene>
    <name evidence="3" type="ORF">HanXRQr2_Chr12g0548811</name>
</gene>
<dbReference type="InterPro" id="IPR013187">
    <property type="entry name" value="F-box-assoc_dom_typ3"/>
</dbReference>
<dbReference type="SUPFAM" id="SSF81383">
    <property type="entry name" value="F-box domain"/>
    <property type="match status" value="1"/>
</dbReference>
<evidence type="ECO:0000259" key="2">
    <source>
        <dbReference type="Pfam" id="PF08268"/>
    </source>
</evidence>
<accession>A0A9K3MWN8</accession>
<feature type="domain" description="F-box associated beta-propeller type 3" evidence="2">
    <location>
        <begin position="81"/>
        <end position="247"/>
    </location>
</feature>
<feature type="domain" description="F-box" evidence="1">
    <location>
        <begin position="9"/>
        <end position="34"/>
    </location>
</feature>
<evidence type="ECO:0000313" key="4">
    <source>
        <dbReference type="Proteomes" id="UP000215914"/>
    </source>
</evidence>
<dbReference type="PANTHER" id="PTHR31672:SF13">
    <property type="entry name" value="F-BOX PROTEIN CPR30-LIKE"/>
    <property type="match status" value="1"/>
</dbReference>
<evidence type="ECO:0000313" key="3">
    <source>
        <dbReference type="EMBL" id="KAF5778550.1"/>
    </source>
</evidence>
<dbReference type="Gramene" id="mRNA:HanXRQr2_Chr12g0548811">
    <property type="protein sequence ID" value="CDS:HanXRQr2_Chr12g0548811.1"/>
    <property type="gene ID" value="HanXRQr2_Chr12g0548811"/>
</dbReference>
<protein>
    <submittedName>
        <fullName evidence="3">F-box domain-containing protein</fullName>
    </submittedName>
</protein>
<reference evidence="3" key="1">
    <citation type="journal article" date="2017" name="Nature">
        <title>The sunflower genome provides insights into oil metabolism, flowering and Asterid evolution.</title>
        <authorList>
            <person name="Badouin H."/>
            <person name="Gouzy J."/>
            <person name="Grassa C.J."/>
            <person name="Murat F."/>
            <person name="Staton S.E."/>
            <person name="Cottret L."/>
            <person name="Lelandais-Briere C."/>
            <person name="Owens G.L."/>
            <person name="Carrere S."/>
            <person name="Mayjonade B."/>
            <person name="Legrand L."/>
            <person name="Gill N."/>
            <person name="Kane N.C."/>
            <person name="Bowers J.E."/>
            <person name="Hubner S."/>
            <person name="Bellec A."/>
            <person name="Berard A."/>
            <person name="Berges H."/>
            <person name="Blanchet N."/>
            <person name="Boniface M.C."/>
            <person name="Brunel D."/>
            <person name="Catrice O."/>
            <person name="Chaidir N."/>
            <person name="Claudel C."/>
            <person name="Donnadieu C."/>
            <person name="Faraut T."/>
            <person name="Fievet G."/>
            <person name="Helmstetter N."/>
            <person name="King M."/>
            <person name="Knapp S.J."/>
            <person name="Lai Z."/>
            <person name="Le Paslier M.C."/>
            <person name="Lippi Y."/>
            <person name="Lorenzon L."/>
            <person name="Mandel J.R."/>
            <person name="Marage G."/>
            <person name="Marchand G."/>
            <person name="Marquand E."/>
            <person name="Bret-Mestries E."/>
            <person name="Morien E."/>
            <person name="Nambeesan S."/>
            <person name="Nguyen T."/>
            <person name="Pegot-Espagnet P."/>
            <person name="Pouilly N."/>
            <person name="Raftis F."/>
            <person name="Sallet E."/>
            <person name="Schiex T."/>
            <person name="Thomas J."/>
            <person name="Vandecasteele C."/>
            <person name="Vares D."/>
            <person name="Vear F."/>
            <person name="Vautrin S."/>
            <person name="Crespi M."/>
            <person name="Mangin B."/>
            <person name="Burke J.M."/>
            <person name="Salse J."/>
            <person name="Munos S."/>
            <person name="Vincourt P."/>
            <person name="Rieseberg L.H."/>
            <person name="Langlade N.B."/>
        </authorList>
    </citation>
    <scope>NUCLEOTIDE SEQUENCE</scope>
    <source>
        <tissue evidence="3">Leaves</tissue>
    </source>
</reference>
<dbReference type="EMBL" id="MNCJ02000327">
    <property type="protein sequence ID" value="KAF5778550.1"/>
    <property type="molecule type" value="Genomic_DNA"/>
</dbReference>
<sequence length="351" mass="40532">MEAIDFDTLVVEVLSRLPAKSICQFKCVCKAWCAELSSNQFAILHCVCLNKAKNQKLISLNDMSIDVDNVISGKIEFGSTKSISFPFETPPLSLRFLSSLDGLLLVYCIRKLILWNPTTNWYTILSEYYPIHGYAHEYDTGAIYYDQFNDLKVLHIKRRYNNVFASVYSRRFGIWRDVEFINTTNFGSSSYAWSVGTLSAKTVYFIVSQSWWVIGKKFIVAFDVLSETFRLINFPLTKDLIPSQGHLITLNRNIHMFVVSQPEELIVELFKLEGEVWHKVLSFQHSQIVSFQSRRHQPHIMEYNTRILMSDWGHMVTVKLTGEELHYLQDVDTFNGVNGALFIETIISPFS</sequence>
<comment type="caution">
    <text evidence="3">The sequence shown here is derived from an EMBL/GenBank/DDBJ whole genome shotgun (WGS) entry which is preliminary data.</text>
</comment>
<dbReference type="PANTHER" id="PTHR31672">
    <property type="entry name" value="BNACNNG10540D PROTEIN"/>
    <property type="match status" value="1"/>
</dbReference>
<dbReference type="Pfam" id="PF08268">
    <property type="entry name" value="FBA_3"/>
    <property type="match status" value="1"/>
</dbReference>
<name>A0A9K3MWN8_HELAN</name>
<organism evidence="3 4">
    <name type="scientific">Helianthus annuus</name>
    <name type="common">Common sunflower</name>
    <dbReference type="NCBI Taxonomy" id="4232"/>
    <lineage>
        <taxon>Eukaryota</taxon>
        <taxon>Viridiplantae</taxon>
        <taxon>Streptophyta</taxon>
        <taxon>Embryophyta</taxon>
        <taxon>Tracheophyta</taxon>
        <taxon>Spermatophyta</taxon>
        <taxon>Magnoliopsida</taxon>
        <taxon>eudicotyledons</taxon>
        <taxon>Gunneridae</taxon>
        <taxon>Pentapetalae</taxon>
        <taxon>asterids</taxon>
        <taxon>campanulids</taxon>
        <taxon>Asterales</taxon>
        <taxon>Asteraceae</taxon>
        <taxon>Asteroideae</taxon>
        <taxon>Heliantheae alliance</taxon>
        <taxon>Heliantheae</taxon>
        <taxon>Helianthus</taxon>
    </lineage>
</organism>
<proteinExistence type="predicted"/>
<dbReference type="Proteomes" id="UP000215914">
    <property type="component" value="Unassembled WGS sequence"/>
</dbReference>
<dbReference type="CDD" id="cd22157">
    <property type="entry name" value="F-box_AtFBW1-like"/>
    <property type="match status" value="1"/>
</dbReference>
<reference evidence="3" key="2">
    <citation type="submission" date="2020-06" db="EMBL/GenBank/DDBJ databases">
        <title>Helianthus annuus Genome sequencing and assembly Release 2.</title>
        <authorList>
            <person name="Gouzy J."/>
            <person name="Langlade N."/>
            <person name="Munos S."/>
        </authorList>
    </citation>
    <scope>NUCLEOTIDE SEQUENCE</scope>
    <source>
        <tissue evidence="3">Leaves</tissue>
    </source>
</reference>
<dbReference type="InterPro" id="IPR036047">
    <property type="entry name" value="F-box-like_dom_sf"/>
</dbReference>
<dbReference type="InterPro" id="IPR001810">
    <property type="entry name" value="F-box_dom"/>
</dbReference>
<dbReference type="InterPro" id="IPR050796">
    <property type="entry name" value="SCF_F-box_component"/>
</dbReference>
<dbReference type="Pfam" id="PF00646">
    <property type="entry name" value="F-box"/>
    <property type="match status" value="1"/>
</dbReference>